<feature type="transmembrane region" description="Helical" evidence="1">
    <location>
        <begin position="6"/>
        <end position="24"/>
    </location>
</feature>
<accession>A0A061E0H0</accession>
<keyword evidence="3" id="KW-1185">Reference proteome</keyword>
<proteinExistence type="predicted"/>
<feature type="non-terminal residue" evidence="2">
    <location>
        <position position="1"/>
    </location>
</feature>
<keyword evidence="1" id="KW-1133">Transmembrane helix</keyword>
<protein>
    <submittedName>
        <fullName evidence="2">Uncharacterized protein isoform 2</fullName>
    </submittedName>
</protein>
<dbReference type="Proteomes" id="UP000026915">
    <property type="component" value="Chromosome 1"/>
</dbReference>
<dbReference type="AlphaFoldDB" id="A0A061E0H0"/>
<evidence type="ECO:0000313" key="3">
    <source>
        <dbReference type="Proteomes" id="UP000026915"/>
    </source>
</evidence>
<keyword evidence="1" id="KW-0472">Membrane</keyword>
<evidence type="ECO:0000256" key="1">
    <source>
        <dbReference type="SAM" id="Phobius"/>
    </source>
</evidence>
<organism evidence="2 3">
    <name type="scientific">Theobroma cacao</name>
    <name type="common">Cacao</name>
    <name type="synonym">Cocoa</name>
    <dbReference type="NCBI Taxonomy" id="3641"/>
    <lineage>
        <taxon>Eukaryota</taxon>
        <taxon>Viridiplantae</taxon>
        <taxon>Streptophyta</taxon>
        <taxon>Embryophyta</taxon>
        <taxon>Tracheophyta</taxon>
        <taxon>Spermatophyta</taxon>
        <taxon>Magnoliopsida</taxon>
        <taxon>eudicotyledons</taxon>
        <taxon>Gunneridae</taxon>
        <taxon>Pentapetalae</taxon>
        <taxon>rosids</taxon>
        <taxon>malvids</taxon>
        <taxon>Malvales</taxon>
        <taxon>Malvaceae</taxon>
        <taxon>Byttnerioideae</taxon>
        <taxon>Theobroma</taxon>
    </lineage>
</organism>
<reference evidence="2 3" key="1">
    <citation type="journal article" date="2013" name="Genome Biol.">
        <title>The genome sequence of the most widely cultivated cacao type and its use to identify candidate genes regulating pod color.</title>
        <authorList>
            <person name="Motamayor J.C."/>
            <person name="Mockaitis K."/>
            <person name="Schmutz J."/>
            <person name="Haiminen N."/>
            <person name="Iii D.L."/>
            <person name="Cornejo O."/>
            <person name="Findley S.D."/>
            <person name="Zheng P."/>
            <person name="Utro F."/>
            <person name="Royaert S."/>
            <person name="Saski C."/>
            <person name="Jenkins J."/>
            <person name="Podicheti R."/>
            <person name="Zhao M."/>
            <person name="Scheffler B.E."/>
            <person name="Stack J.C."/>
            <person name="Feltus F.A."/>
            <person name="Mustiga G.M."/>
            <person name="Amores F."/>
            <person name="Phillips W."/>
            <person name="Marelli J.P."/>
            <person name="May G.D."/>
            <person name="Shapiro H."/>
            <person name="Ma J."/>
            <person name="Bustamante C.D."/>
            <person name="Schnell R.J."/>
            <person name="Main D."/>
            <person name="Gilbert D."/>
            <person name="Parida L."/>
            <person name="Kuhn D.N."/>
        </authorList>
    </citation>
    <scope>NUCLEOTIDE SEQUENCE [LARGE SCALE GENOMIC DNA]</scope>
    <source>
        <strain evidence="3">cv. Matina 1-6</strain>
    </source>
</reference>
<keyword evidence="1" id="KW-0812">Transmembrane</keyword>
<gene>
    <name evidence="2" type="ORF">TCM_005170</name>
</gene>
<dbReference type="EMBL" id="CM001879">
    <property type="protein sequence ID" value="EOX95738.1"/>
    <property type="molecule type" value="Genomic_DNA"/>
</dbReference>
<evidence type="ECO:0000313" key="2">
    <source>
        <dbReference type="EMBL" id="EOX95738.1"/>
    </source>
</evidence>
<dbReference type="HOGENOM" id="CLU_164482_0_0_1"/>
<sequence length="123" mass="14389">FCFVSFFFFLFNASVVIFRGFKFITRLRNFCSIMGFPTSRRWGSFSPLFLFIWVLCNGGNYVRYYGRICKYLCKIRKDGSFYFHIVAADVGARWIWRTILSEPLTYAFQLSSTLSSVVSVLSL</sequence>
<dbReference type="Gramene" id="EOX95738">
    <property type="protein sequence ID" value="EOX95738"/>
    <property type="gene ID" value="TCM_005170"/>
</dbReference>
<feature type="transmembrane region" description="Helical" evidence="1">
    <location>
        <begin position="45"/>
        <end position="66"/>
    </location>
</feature>
<name>A0A061E0H0_THECC</name>